<dbReference type="InterPro" id="IPR039650">
    <property type="entry name" value="HdrA-like"/>
</dbReference>
<dbReference type="Gene3D" id="3.50.50.60">
    <property type="entry name" value="FAD/NAD(P)-binding domain"/>
    <property type="match status" value="1"/>
</dbReference>
<evidence type="ECO:0000313" key="8">
    <source>
        <dbReference type="EMBL" id="GAA4472973.1"/>
    </source>
</evidence>
<name>A0ABP8NW86_9BACT</name>
<dbReference type="Pfam" id="PF25275">
    <property type="entry name" value="Golvesin_C"/>
    <property type="match status" value="1"/>
</dbReference>
<dbReference type="RefSeq" id="WP_345328398.1">
    <property type="nucleotide sequence ID" value="NZ_BAABGA010000120.1"/>
</dbReference>
<sequence>MFFITKTLRPTLSAGVLLVVALLMGITSPSHAATEADVIVYGSTPGGFCAAIAAAREGASVIMLEPTDHVGGVNTGGLCFSDSNQTVRSTVMGLFDEWHRRIEQDYQSRGVTLPYDVSVKDQSKWSYEPHVAARVTQQMLDEAEVTVLTERVLESVIKSGSRIQSLRTSDGDFSAKVFIDGTYEGDLMAAAGVSWTIGREGKSEYGESLAGKQFTKRQMNISGLDDDGNPLPLITTTDAGPVDQGDSNVMVYSFRLCLTADPKNRVPMPEPDHYDPARFEAVRRHLRNNGSGVGFDLYDVPGGKLDGNNSIGGQFSFGFVGACNGWSEADAAKRQQIWEAHKQYTLEFFKFLTTDPSVPESTRKHYARLGLCKDEFAKYGHFSPQLYVREGRRMKGMYVVSQNDILVDQQKEDPIVVSSFPIDSHDCQRVALRDGGVINEGTIFPVRMKGKRHGYPYHIPYPAILPVPSECSNLLVPVALSCTHVAISSIRVEPTWMILGQSAGIAAAMAADKEVAVQELAYPELRERLQGQKQVLEIPEGIFDQDTVDASKLAGIVLDDEAAQLSGVWKHSTNFSPHVGRGYVHDDKIADGGSKATFRFTAPESGKYEVRMAYSAHPTRASNVPVVVTSGSTEAKFSVDQTQTLPAGGLFRSIGVADLTNTAETVITVINTGTDGFVILDALQLVPVASAK</sequence>
<evidence type="ECO:0000256" key="4">
    <source>
        <dbReference type="ARBA" id="ARBA00023004"/>
    </source>
</evidence>
<evidence type="ECO:0000256" key="6">
    <source>
        <dbReference type="SAM" id="SignalP"/>
    </source>
</evidence>
<keyword evidence="3" id="KW-0560">Oxidoreductase</keyword>
<dbReference type="Proteomes" id="UP001500840">
    <property type="component" value="Unassembled WGS sequence"/>
</dbReference>
<keyword evidence="9" id="KW-1185">Reference proteome</keyword>
<keyword evidence="2" id="KW-0479">Metal-binding</keyword>
<evidence type="ECO:0000313" key="9">
    <source>
        <dbReference type="Proteomes" id="UP001500840"/>
    </source>
</evidence>
<accession>A0ABP8NW86</accession>
<protein>
    <submittedName>
        <fullName evidence="8">FAD-dependent oxidoreductase</fullName>
    </submittedName>
</protein>
<evidence type="ECO:0000259" key="7">
    <source>
        <dbReference type="Pfam" id="PF25275"/>
    </source>
</evidence>
<keyword evidence="6" id="KW-0732">Signal</keyword>
<proteinExistence type="predicted"/>
<organism evidence="8 9">
    <name type="scientific">Novipirellula rosea</name>
    <dbReference type="NCBI Taxonomy" id="1031540"/>
    <lineage>
        <taxon>Bacteria</taxon>
        <taxon>Pseudomonadati</taxon>
        <taxon>Planctomycetota</taxon>
        <taxon>Planctomycetia</taxon>
        <taxon>Pirellulales</taxon>
        <taxon>Pirellulaceae</taxon>
        <taxon>Novipirellula</taxon>
    </lineage>
</organism>
<dbReference type="InterPro" id="IPR033803">
    <property type="entry name" value="CBD-like_Golvesin-Xly"/>
</dbReference>
<keyword evidence="5" id="KW-0411">Iron-sulfur</keyword>
<gene>
    <name evidence="8" type="ORF">GCM10023156_70290</name>
</gene>
<dbReference type="PANTHER" id="PTHR43498:SF1">
    <property type="entry name" value="COB--COM HETERODISULFIDE REDUCTASE IRON-SULFUR SUBUNIT A"/>
    <property type="match status" value="1"/>
</dbReference>
<feature type="chain" id="PRO_5045471822" evidence="6">
    <location>
        <begin position="33"/>
        <end position="692"/>
    </location>
</feature>
<dbReference type="PANTHER" id="PTHR43498">
    <property type="entry name" value="FERREDOXIN:COB-COM HETERODISULFIDE REDUCTASE SUBUNIT A"/>
    <property type="match status" value="1"/>
</dbReference>
<comment type="caution">
    <text evidence="8">The sequence shown here is derived from an EMBL/GenBank/DDBJ whole genome shotgun (WGS) entry which is preliminary data.</text>
</comment>
<dbReference type="SUPFAM" id="SSF51905">
    <property type="entry name" value="FAD/NAD(P)-binding domain"/>
    <property type="match status" value="1"/>
</dbReference>
<dbReference type="Gene3D" id="2.60.120.260">
    <property type="entry name" value="Galactose-binding domain-like"/>
    <property type="match status" value="1"/>
</dbReference>
<evidence type="ECO:0000256" key="5">
    <source>
        <dbReference type="ARBA" id="ARBA00023014"/>
    </source>
</evidence>
<feature type="domain" description="Golvesin/Xly CBD-like" evidence="7">
    <location>
        <begin position="561"/>
        <end position="686"/>
    </location>
</feature>
<dbReference type="InterPro" id="IPR036188">
    <property type="entry name" value="FAD/NAD-bd_sf"/>
</dbReference>
<dbReference type="Pfam" id="PF12831">
    <property type="entry name" value="FAD_oxidored"/>
    <property type="match status" value="1"/>
</dbReference>
<keyword evidence="1" id="KW-0004">4Fe-4S</keyword>
<evidence type="ECO:0000256" key="3">
    <source>
        <dbReference type="ARBA" id="ARBA00023002"/>
    </source>
</evidence>
<evidence type="ECO:0000256" key="2">
    <source>
        <dbReference type="ARBA" id="ARBA00022723"/>
    </source>
</evidence>
<keyword evidence="4" id="KW-0408">Iron</keyword>
<feature type="signal peptide" evidence="6">
    <location>
        <begin position="1"/>
        <end position="32"/>
    </location>
</feature>
<reference evidence="9" key="1">
    <citation type="journal article" date="2019" name="Int. J. Syst. Evol. Microbiol.">
        <title>The Global Catalogue of Microorganisms (GCM) 10K type strain sequencing project: providing services to taxonomists for standard genome sequencing and annotation.</title>
        <authorList>
            <consortium name="The Broad Institute Genomics Platform"/>
            <consortium name="The Broad Institute Genome Sequencing Center for Infectious Disease"/>
            <person name="Wu L."/>
            <person name="Ma J."/>
        </authorList>
    </citation>
    <scope>NUCLEOTIDE SEQUENCE [LARGE SCALE GENOMIC DNA]</scope>
    <source>
        <strain evidence="9">JCM 17759</strain>
    </source>
</reference>
<evidence type="ECO:0000256" key="1">
    <source>
        <dbReference type="ARBA" id="ARBA00022485"/>
    </source>
</evidence>
<dbReference type="EMBL" id="BAABGA010000120">
    <property type="protein sequence ID" value="GAA4472973.1"/>
    <property type="molecule type" value="Genomic_DNA"/>
</dbReference>